<keyword evidence="2" id="KW-1185">Reference proteome</keyword>
<protein>
    <submittedName>
        <fullName evidence="1">Uncharacterized protein</fullName>
    </submittedName>
</protein>
<dbReference type="EMBL" id="JBBNAG010000010">
    <property type="protein sequence ID" value="KAK9100502.1"/>
    <property type="molecule type" value="Genomic_DNA"/>
</dbReference>
<proteinExistence type="predicted"/>
<gene>
    <name evidence="1" type="ORF">Scep_023932</name>
</gene>
<sequence>MNRKLFNNITHFLFSTKKRTMNSTQIARTGQDWESVGHMGFMRILTADR</sequence>
<evidence type="ECO:0000313" key="2">
    <source>
        <dbReference type="Proteomes" id="UP001419268"/>
    </source>
</evidence>
<comment type="caution">
    <text evidence="1">The sequence shown here is derived from an EMBL/GenBank/DDBJ whole genome shotgun (WGS) entry which is preliminary data.</text>
</comment>
<dbReference type="Proteomes" id="UP001419268">
    <property type="component" value="Unassembled WGS sequence"/>
</dbReference>
<dbReference type="AlphaFoldDB" id="A0AAP0F118"/>
<organism evidence="1 2">
    <name type="scientific">Stephania cephalantha</name>
    <dbReference type="NCBI Taxonomy" id="152367"/>
    <lineage>
        <taxon>Eukaryota</taxon>
        <taxon>Viridiplantae</taxon>
        <taxon>Streptophyta</taxon>
        <taxon>Embryophyta</taxon>
        <taxon>Tracheophyta</taxon>
        <taxon>Spermatophyta</taxon>
        <taxon>Magnoliopsida</taxon>
        <taxon>Ranunculales</taxon>
        <taxon>Menispermaceae</taxon>
        <taxon>Menispermoideae</taxon>
        <taxon>Cissampelideae</taxon>
        <taxon>Stephania</taxon>
    </lineage>
</organism>
<name>A0AAP0F118_9MAGN</name>
<accession>A0AAP0F118</accession>
<reference evidence="1 2" key="1">
    <citation type="submission" date="2024-01" db="EMBL/GenBank/DDBJ databases">
        <title>Genome assemblies of Stephania.</title>
        <authorList>
            <person name="Yang L."/>
        </authorList>
    </citation>
    <scope>NUCLEOTIDE SEQUENCE [LARGE SCALE GENOMIC DNA]</scope>
    <source>
        <strain evidence="1">JXDWG</strain>
        <tissue evidence="1">Leaf</tissue>
    </source>
</reference>
<evidence type="ECO:0000313" key="1">
    <source>
        <dbReference type="EMBL" id="KAK9100502.1"/>
    </source>
</evidence>